<reference evidence="2 3" key="1">
    <citation type="submission" date="2020-07" db="EMBL/GenBank/DDBJ databases">
        <title>Genomic Encyclopedia of Type Strains, Phase IV (KMG-V): Genome sequencing to study the core and pangenomes of soil and plant-associated prokaryotes.</title>
        <authorList>
            <person name="Whitman W."/>
        </authorList>
    </citation>
    <scope>NUCLEOTIDE SEQUENCE [LARGE SCALE GENOMIC DNA]</scope>
    <source>
        <strain evidence="2 3">RH2WT43</strain>
    </source>
</reference>
<evidence type="ECO:0000313" key="2">
    <source>
        <dbReference type="EMBL" id="MBA8888826.1"/>
    </source>
</evidence>
<proteinExistence type="predicted"/>
<sequence>MHARRTRRYLLLALLLSMFPLPAVAGGAVFWLGGGGAPCNFGSLPIALGAVPQGATIRIADNQTYANTNLTISNRSVTLQGGWADCAGTPSAQRALIEGAAGANLPVLRIQAAGTSRSVRLEHLEIRGGTRSGIEVDGLLDVRLDDTLVTANSAADGGGVSVTGVSPAQTVLRLVHSTVGTPDVGSGDGNAATFGGGVYCADARVQLSSALVQGNHADYGGGIALLACDLDAGAAALVAAGHPLLSALVRDNTATFFGGGLYATNASDIGLDNDHQPVAFEANRASRGGGIHLSAAGTRFHGAGITLAGNSVGAFGAAAYVESGAYLALERGADGGTSCARDAVCSRIVDNAVDDVPTAAASALQVIDAVAVLAQTEITGNVSHSGQALIRLDGSSGVRVLDSLVHDNDAGAGRLFVLYGTDNVFTLGASTVVANATLSPMAGVYLSGGAAGLHFDRSIVWQPGVLVQDTSAGETVTSTCMNVHAGAGIDGVTSDPGFVDAAHGDLRLRTDSPNVDACTDTVAVSGTGETHVDVAGHPRPQSPMGSPTPFDRGAHELADLIFADGFDPPPLVP</sequence>
<name>A0A839F2L8_9GAMM</name>
<keyword evidence="3" id="KW-1185">Reference proteome</keyword>
<keyword evidence="1" id="KW-0732">Signal</keyword>
<organism evidence="2 3">
    <name type="scientific">Dokdonella fugitiva</name>
    <dbReference type="NCBI Taxonomy" id="328517"/>
    <lineage>
        <taxon>Bacteria</taxon>
        <taxon>Pseudomonadati</taxon>
        <taxon>Pseudomonadota</taxon>
        <taxon>Gammaproteobacteria</taxon>
        <taxon>Lysobacterales</taxon>
        <taxon>Rhodanobacteraceae</taxon>
        <taxon>Dokdonella</taxon>
    </lineage>
</organism>
<dbReference type="Proteomes" id="UP000550401">
    <property type="component" value="Unassembled WGS sequence"/>
</dbReference>
<dbReference type="AlphaFoldDB" id="A0A839F2L8"/>
<feature type="signal peptide" evidence="1">
    <location>
        <begin position="1"/>
        <end position="25"/>
    </location>
</feature>
<dbReference type="EMBL" id="JACGXL010000005">
    <property type="protein sequence ID" value="MBA8888826.1"/>
    <property type="molecule type" value="Genomic_DNA"/>
</dbReference>
<gene>
    <name evidence="2" type="ORF">FHW12_003062</name>
</gene>
<accession>A0A839F2L8</accession>
<evidence type="ECO:0000256" key="1">
    <source>
        <dbReference type="SAM" id="SignalP"/>
    </source>
</evidence>
<evidence type="ECO:0000313" key="3">
    <source>
        <dbReference type="Proteomes" id="UP000550401"/>
    </source>
</evidence>
<dbReference type="InterPro" id="IPR011050">
    <property type="entry name" value="Pectin_lyase_fold/virulence"/>
</dbReference>
<dbReference type="SUPFAM" id="SSF51126">
    <property type="entry name" value="Pectin lyase-like"/>
    <property type="match status" value="2"/>
</dbReference>
<protein>
    <submittedName>
        <fullName evidence="2">Putative outer membrane repeat protein</fullName>
    </submittedName>
</protein>
<feature type="chain" id="PRO_5032645191" evidence="1">
    <location>
        <begin position="26"/>
        <end position="573"/>
    </location>
</feature>
<comment type="caution">
    <text evidence="2">The sequence shown here is derived from an EMBL/GenBank/DDBJ whole genome shotgun (WGS) entry which is preliminary data.</text>
</comment>
<dbReference type="RefSeq" id="WP_182531875.1">
    <property type="nucleotide sequence ID" value="NZ_JACGXL010000005.1"/>
</dbReference>